<organism evidence="2 3">
    <name type="scientific">Macrococcus armenti</name>
    <dbReference type="NCBI Taxonomy" id="2875764"/>
    <lineage>
        <taxon>Bacteria</taxon>
        <taxon>Bacillati</taxon>
        <taxon>Bacillota</taxon>
        <taxon>Bacilli</taxon>
        <taxon>Bacillales</taxon>
        <taxon>Staphylococcaceae</taxon>
        <taxon>Macrococcus</taxon>
    </lineage>
</organism>
<accession>A0ABY3ZX36</accession>
<dbReference type="RefSeq" id="WP_243366917.1">
    <property type="nucleotide sequence ID" value="NZ_CP094348.1"/>
</dbReference>
<evidence type="ECO:0000256" key="1">
    <source>
        <dbReference type="SAM" id="Phobius"/>
    </source>
</evidence>
<dbReference type="Proteomes" id="UP000830343">
    <property type="component" value="Chromosome"/>
</dbReference>
<evidence type="ECO:0008006" key="4">
    <source>
        <dbReference type="Google" id="ProtNLM"/>
    </source>
</evidence>
<evidence type="ECO:0000313" key="2">
    <source>
        <dbReference type="EMBL" id="UOB21357.1"/>
    </source>
</evidence>
<evidence type="ECO:0000313" key="3">
    <source>
        <dbReference type="Proteomes" id="UP000830343"/>
    </source>
</evidence>
<feature type="transmembrane region" description="Helical" evidence="1">
    <location>
        <begin position="35"/>
        <end position="57"/>
    </location>
</feature>
<dbReference type="EMBL" id="CP094348">
    <property type="protein sequence ID" value="UOB21357.1"/>
    <property type="molecule type" value="Genomic_DNA"/>
</dbReference>
<keyword evidence="1" id="KW-0812">Transmembrane</keyword>
<name>A0ABY3ZX36_9STAP</name>
<keyword evidence="3" id="KW-1185">Reference proteome</keyword>
<protein>
    <recommendedName>
        <fullName evidence="4">SMODS-associating 2TM beta-strand rich effector domain-containing protein</fullName>
    </recommendedName>
</protein>
<sequence>MSKKLKYTLLIIFSVVYIVFLGWKDGFTFDFFMGLFAVIGGLSVYFYNDSIIIFRWINESLNRYKRKPQITWISNYTIATEQEESFDVAKEELIRILTKQDKFNSLKYLEDEDNTFRVQIETPSIKQFNIDKTLIQEDLCELDFSYKTTLSYIDSKTEFDNSLLFYSDLSTKISAYYDDQLDSHKPIYSVKISIEGMNPFYGLVTRKIDKDDVENVSLKFNYGEAEIETNDNILIIRSTNLEEIKKATKEYIALTNSI</sequence>
<keyword evidence="1" id="KW-1133">Transmembrane helix</keyword>
<proteinExistence type="predicted"/>
<reference evidence="2" key="1">
    <citation type="submission" date="2022-03" db="EMBL/GenBank/DDBJ databases">
        <authorList>
            <person name="Vrbovska V."/>
            <person name="Kovarovic V."/>
            <person name="Botka T."/>
            <person name="Pantucek R."/>
        </authorList>
    </citation>
    <scope>NUCLEOTIDE SEQUENCE</scope>
    <source>
        <strain evidence="2">CCM 2609</strain>
    </source>
</reference>
<reference evidence="2" key="2">
    <citation type="submission" date="2022-04" db="EMBL/GenBank/DDBJ databases">
        <title>Antimicrobial genetic elements in methicillin-resistant Macrococcus armenti.</title>
        <authorList>
            <person name="Keller J.E."/>
            <person name="Schwendener S."/>
            <person name="Pantucek R."/>
            <person name="Perreten V."/>
        </authorList>
    </citation>
    <scope>NUCLEOTIDE SEQUENCE</scope>
    <source>
        <strain evidence="2">CCM 2609</strain>
    </source>
</reference>
<gene>
    <name evidence="2" type="ORF">MRZ06_04545</name>
</gene>
<keyword evidence="1" id="KW-0472">Membrane</keyword>
<feature type="transmembrane region" description="Helical" evidence="1">
    <location>
        <begin position="7"/>
        <end position="23"/>
    </location>
</feature>